<keyword evidence="4" id="KW-0812">Transmembrane</keyword>
<name>A0A9D8KHW0_9DELT</name>
<dbReference type="Gene3D" id="3.30.479.30">
    <property type="entry name" value="Band 7 domain"/>
    <property type="match status" value="1"/>
</dbReference>
<dbReference type="SMART" id="SM00244">
    <property type="entry name" value="PHB"/>
    <property type="match status" value="1"/>
</dbReference>
<organism evidence="6 7">
    <name type="scientific">Candidatus Zymogenus saltonus</name>
    <dbReference type="NCBI Taxonomy" id="2844893"/>
    <lineage>
        <taxon>Bacteria</taxon>
        <taxon>Deltaproteobacteria</taxon>
        <taxon>Candidatus Zymogenia</taxon>
        <taxon>Candidatus Zymogeniales</taxon>
        <taxon>Candidatus Zymogenaceae</taxon>
        <taxon>Candidatus Zymogenus</taxon>
    </lineage>
</organism>
<sequence length="428" mass="46612">MDVLSLKPETIGILIAIAIIAIAVIIAFIKANLHVCPPNELLIFSGKKRKLKDGTIVGYRAIKGGRGLKIPIIESVSRMPLNTFTVDMELIGALTNGIIPINIEAMANVKVAGSESEGINNALERFLGRNMGEISQVARETIEGSLRGVLATLSPEEANQKRLEFAEKVSDEASADFRKLGLVLDTFKIKNISDPEGYMDNIGRKKNAEVKRDAIIAEAKTEAESRIATAESKRKGSIAEYEAELAVIEAENSYKIKKAKLAEEVNRAESRASVAGDIARVTEEEKLEDARIKMNKKKYEAETVVPAQADKEAKILYAKGKAARIVEDGKAMAESVKLLREEWEKDETRELFLIQQLPMILDKITSVVKDNLRVDKLTILDNGDGNGLPTLVKGLTGSTAAFFEGIKSATGLDIPEILQPKKGSKSAG</sequence>
<evidence type="ECO:0000256" key="3">
    <source>
        <dbReference type="ARBA" id="ARBA00023136"/>
    </source>
</evidence>
<reference evidence="6" key="2">
    <citation type="submission" date="2021-01" db="EMBL/GenBank/DDBJ databases">
        <authorList>
            <person name="Hahn C.R."/>
            <person name="Youssef N.H."/>
            <person name="Elshahed M."/>
        </authorList>
    </citation>
    <scope>NUCLEOTIDE SEQUENCE</scope>
    <source>
        <strain evidence="6">Zod_Metabat.24</strain>
    </source>
</reference>
<feature type="domain" description="Band 7" evidence="5">
    <location>
        <begin position="31"/>
        <end position="206"/>
    </location>
</feature>
<dbReference type="GO" id="GO:0072659">
    <property type="term" value="P:protein localization to plasma membrane"/>
    <property type="evidence" value="ECO:0007669"/>
    <property type="project" value="TreeGrafter"/>
</dbReference>
<comment type="similarity">
    <text evidence="2">Belongs to the band 7/mec-2 family. Flotillin subfamily.</text>
</comment>
<keyword evidence="3 4" id="KW-0472">Membrane</keyword>
<dbReference type="Pfam" id="PF01145">
    <property type="entry name" value="Band_7"/>
    <property type="match status" value="1"/>
</dbReference>
<dbReference type="PANTHER" id="PTHR13806:SF46">
    <property type="entry name" value="FLOTILLIN-1-RELATED"/>
    <property type="match status" value="1"/>
</dbReference>
<dbReference type="Proteomes" id="UP000809273">
    <property type="component" value="Unassembled WGS sequence"/>
</dbReference>
<dbReference type="GO" id="GO:0005886">
    <property type="term" value="C:plasma membrane"/>
    <property type="evidence" value="ECO:0007669"/>
    <property type="project" value="TreeGrafter"/>
</dbReference>
<evidence type="ECO:0000259" key="5">
    <source>
        <dbReference type="SMART" id="SM00244"/>
    </source>
</evidence>
<dbReference type="AlphaFoldDB" id="A0A9D8KHW0"/>
<proteinExistence type="inferred from homology"/>
<comment type="subcellular location">
    <subcellularLocation>
        <location evidence="1">Membrane</location>
    </subcellularLocation>
</comment>
<evidence type="ECO:0000256" key="2">
    <source>
        <dbReference type="ARBA" id="ARBA00007161"/>
    </source>
</evidence>
<keyword evidence="4" id="KW-1133">Transmembrane helix</keyword>
<dbReference type="InterPro" id="IPR027705">
    <property type="entry name" value="Flotillin_fam"/>
</dbReference>
<evidence type="ECO:0000256" key="1">
    <source>
        <dbReference type="ARBA" id="ARBA00004370"/>
    </source>
</evidence>
<evidence type="ECO:0000313" key="7">
    <source>
        <dbReference type="Proteomes" id="UP000809273"/>
    </source>
</evidence>
<reference evidence="6" key="1">
    <citation type="journal article" date="2021" name="Environ. Microbiol.">
        <title>Genomic characterization of three novel Desulfobacterota classes expand the metabolic and phylogenetic diversity of the phylum.</title>
        <authorList>
            <person name="Murphy C.L."/>
            <person name="Biggerstaff J."/>
            <person name="Eichhorn A."/>
            <person name="Ewing E."/>
            <person name="Shahan R."/>
            <person name="Soriano D."/>
            <person name="Stewart S."/>
            <person name="VanMol K."/>
            <person name="Walker R."/>
            <person name="Walters P."/>
            <person name="Elshahed M.S."/>
            <person name="Youssef N.H."/>
        </authorList>
    </citation>
    <scope>NUCLEOTIDE SEQUENCE</scope>
    <source>
        <strain evidence="6">Zod_Metabat.24</strain>
    </source>
</reference>
<accession>A0A9D8KHW0</accession>
<dbReference type="InterPro" id="IPR036013">
    <property type="entry name" value="Band_7/SPFH_dom_sf"/>
</dbReference>
<evidence type="ECO:0000313" key="6">
    <source>
        <dbReference type="EMBL" id="MBN1574061.1"/>
    </source>
</evidence>
<dbReference type="PANTHER" id="PTHR13806">
    <property type="entry name" value="FLOTILLIN-RELATED"/>
    <property type="match status" value="1"/>
</dbReference>
<dbReference type="InterPro" id="IPR001107">
    <property type="entry name" value="Band_7"/>
</dbReference>
<gene>
    <name evidence="6" type="ORF">JW984_12770</name>
</gene>
<dbReference type="EMBL" id="JAFGIX010000064">
    <property type="protein sequence ID" value="MBN1574061.1"/>
    <property type="molecule type" value="Genomic_DNA"/>
</dbReference>
<dbReference type="GO" id="GO:0002020">
    <property type="term" value="F:protease binding"/>
    <property type="evidence" value="ECO:0007669"/>
    <property type="project" value="TreeGrafter"/>
</dbReference>
<comment type="caution">
    <text evidence="6">The sequence shown here is derived from an EMBL/GenBank/DDBJ whole genome shotgun (WGS) entry which is preliminary data.</text>
</comment>
<protein>
    <submittedName>
        <fullName evidence="6">Flotillin family protein</fullName>
    </submittedName>
</protein>
<feature type="transmembrane region" description="Helical" evidence="4">
    <location>
        <begin position="12"/>
        <end position="29"/>
    </location>
</feature>
<evidence type="ECO:0000256" key="4">
    <source>
        <dbReference type="SAM" id="Phobius"/>
    </source>
</evidence>
<dbReference type="CDD" id="cd03399">
    <property type="entry name" value="SPFH_flotillin"/>
    <property type="match status" value="1"/>
</dbReference>
<dbReference type="SUPFAM" id="SSF117892">
    <property type="entry name" value="Band 7/SPFH domain"/>
    <property type="match status" value="1"/>
</dbReference>